<keyword evidence="3" id="KW-1185">Reference proteome</keyword>
<evidence type="ECO:0000313" key="2">
    <source>
        <dbReference type="EMBL" id="KAE8279836.1"/>
    </source>
</evidence>
<sequence length="480" mass="54282">MEWKSNLRRVQSLRSVPSSCDQPTWTEAGQRDKTTSVSRLVTRYQTTVEVNTSIQEMSGNNSEAKQNRVLKEITPSLLESKETHLEDLLWRNNERELSRAKTNLTRSKSMGNLQNSAGSIESLKALFEANGATQTKARRSFRDVRFPSTYKAADIKPEMNGDFKEVKKPAEKPKTQIPPDALVNDVKDDHVTRKVVNQTQIVRRKTIGGIDFEKLAASQADEKRRSFADFRDSSFIQTREKLGGSVKAMSALYLSKVAPQESTHSHLKPAQDQSSESGKRAKLTKMDENLQQRKDDLQPPPSTRHQPEPEDISGAHLQQSMPSQLSKEKLYQQRQKCELKRLLKHTHPELKMLDDVVDEELAEVLSSESGVTTGETGYEGEVLSRRLIFENCALSDKVSSYTPKRHMAEGTVERGDVSKTSAVFEEHEGRPCSVKGILEDDKMLSYSPDHNRGCEEEMAKIDVQATRRMFESQSVNTSRR</sequence>
<dbReference type="PANTHER" id="PTHR22591">
    <property type="entry name" value="XIN"/>
    <property type="match status" value="1"/>
</dbReference>
<dbReference type="GO" id="GO:0051015">
    <property type="term" value="F:actin filament binding"/>
    <property type="evidence" value="ECO:0007669"/>
    <property type="project" value="TreeGrafter"/>
</dbReference>
<dbReference type="PANTHER" id="PTHR22591:SF2">
    <property type="entry name" value="XIN ACTIN-BINDING REPEAT-CONTAINING PROTEIN 1"/>
    <property type="match status" value="1"/>
</dbReference>
<dbReference type="Proteomes" id="UP000424527">
    <property type="component" value="Unassembled WGS sequence"/>
</dbReference>
<evidence type="ECO:0000313" key="3">
    <source>
        <dbReference type="Proteomes" id="UP000424527"/>
    </source>
</evidence>
<feature type="region of interest" description="Disordered" evidence="1">
    <location>
        <begin position="259"/>
        <end position="314"/>
    </location>
</feature>
<feature type="compositionally biased region" description="Basic and acidic residues" evidence="1">
    <location>
        <begin position="284"/>
        <end position="297"/>
    </location>
</feature>
<proteinExistence type="predicted"/>
<dbReference type="EMBL" id="REGW02000022">
    <property type="protein sequence ID" value="KAE8279836.1"/>
    <property type="molecule type" value="Genomic_DNA"/>
</dbReference>
<dbReference type="GO" id="GO:0007015">
    <property type="term" value="P:actin filament organization"/>
    <property type="evidence" value="ECO:0007669"/>
    <property type="project" value="TreeGrafter"/>
</dbReference>
<feature type="region of interest" description="Disordered" evidence="1">
    <location>
        <begin position="14"/>
        <end position="33"/>
    </location>
</feature>
<protein>
    <submittedName>
        <fullName evidence="2">Uncharacterized protein</fullName>
    </submittedName>
</protein>
<dbReference type="AlphaFoldDB" id="A0A6G0HLI9"/>
<dbReference type="InterPro" id="IPR030072">
    <property type="entry name" value="XIRP1/XIRP2"/>
</dbReference>
<reference evidence="2 3" key="1">
    <citation type="submission" date="2019-07" db="EMBL/GenBank/DDBJ databases">
        <title>Chromosome genome assembly for large yellow croaker.</title>
        <authorList>
            <person name="Xiao S."/>
        </authorList>
    </citation>
    <scope>NUCLEOTIDE SEQUENCE [LARGE SCALE GENOMIC DNA]</scope>
    <source>
        <strain evidence="2">JMULYC20181020</strain>
        <tissue evidence="2">Muscle</tissue>
    </source>
</reference>
<feature type="compositionally biased region" description="Polar residues" evidence="1">
    <location>
        <begin position="14"/>
        <end position="27"/>
    </location>
</feature>
<organism evidence="2 3">
    <name type="scientific">Larimichthys crocea</name>
    <name type="common">Large yellow croaker</name>
    <name type="synonym">Pseudosciaena crocea</name>
    <dbReference type="NCBI Taxonomy" id="215358"/>
    <lineage>
        <taxon>Eukaryota</taxon>
        <taxon>Metazoa</taxon>
        <taxon>Chordata</taxon>
        <taxon>Craniata</taxon>
        <taxon>Vertebrata</taxon>
        <taxon>Euteleostomi</taxon>
        <taxon>Actinopterygii</taxon>
        <taxon>Neopterygii</taxon>
        <taxon>Teleostei</taxon>
        <taxon>Neoteleostei</taxon>
        <taxon>Acanthomorphata</taxon>
        <taxon>Eupercaria</taxon>
        <taxon>Sciaenidae</taxon>
        <taxon>Larimichthys</taxon>
    </lineage>
</organism>
<name>A0A6G0HLI9_LARCR</name>
<evidence type="ECO:0000256" key="1">
    <source>
        <dbReference type="SAM" id="MobiDB-lite"/>
    </source>
</evidence>
<comment type="caution">
    <text evidence="2">The sequence shown here is derived from an EMBL/GenBank/DDBJ whole genome shotgun (WGS) entry which is preliminary data.</text>
</comment>
<dbReference type="GO" id="GO:0001725">
    <property type="term" value="C:stress fiber"/>
    <property type="evidence" value="ECO:0007669"/>
    <property type="project" value="TreeGrafter"/>
</dbReference>
<accession>A0A6G0HLI9</accession>
<gene>
    <name evidence="2" type="ORF">D5F01_LYC21967</name>
</gene>
<dbReference type="GO" id="GO:0005925">
    <property type="term" value="C:focal adhesion"/>
    <property type="evidence" value="ECO:0007669"/>
    <property type="project" value="TreeGrafter"/>
</dbReference>